<dbReference type="Pfam" id="PF07686">
    <property type="entry name" value="V-set"/>
    <property type="match status" value="1"/>
</dbReference>
<evidence type="ECO:0000256" key="2">
    <source>
        <dbReference type="ARBA" id="ARBA00022859"/>
    </source>
</evidence>
<name>A0ABR3L1V5_9TELE</name>
<evidence type="ECO:0000259" key="4">
    <source>
        <dbReference type="PROSITE" id="PS50835"/>
    </source>
</evidence>
<dbReference type="InterPro" id="IPR003599">
    <property type="entry name" value="Ig_sub"/>
</dbReference>
<dbReference type="PROSITE" id="PS50835">
    <property type="entry name" value="IG_LIKE"/>
    <property type="match status" value="1"/>
</dbReference>
<dbReference type="InterPro" id="IPR050413">
    <property type="entry name" value="TCR_beta_variable"/>
</dbReference>
<dbReference type="InterPro" id="IPR013106">
    <property type="entry name" value="Ig_V-set"/>
</dbReference>
<evidence type="ECO:0000256" key="1">
    <source>
        <dbReference type="ARBA" id="ARBA00022729"/>
    </source>
</evidence>
<dbReference type="SUPFAM" id="SSF48726">
    <property type="entry name" value="Immunoglobulin"/>
    <property type="match status" value="1"/>
</dbReference>
<evidence type="ECO:0000313" key="5">
    <source>
        <dbReference type="EMBL" id="KAL1246833.1"/>
    </source>
</evidence>
<reference evidence="5 6" key="1">
    <citation type="submission" date="2023-09" db="EMBL/GenBank/DDBJ databases">
        <authorList>
            <person name="Wang M."/>
        </authorList>
    </citation>
    <scope>NUCLEOTIDE SEQUENCE [LARGE SCALE GENOMIC DNA]</scope>
    <source>
        <strain evidence="5">GT-2023</strain>
        <tissue evidence="5">Liver</tissue>
    </source>
</reference>
<feature type="chain" id="PRO_5045359307" description="Ig-like domain-containing protein" evidence="3">
    <location>
        <begin position="22"/>
        <end position="117"/>
    </location>
</feature>
<feature type="signal peptide" evidence="3">
    <location>
        <begin position="1"/>
        <end position="21"/>
    </location>
</feature>
<dbReference type="SMART" id="SM00406">
    <property type="entry name" value="IGv"/>
    <property type="match status" value="1"/>
</dbReference>
<dbReference type="PANTHER" id="PTHR23268">
    <property type="entry name" value="T-CELL RECEPTOR BETA CHAIN"/>
    <property type="match status" value="1"/>
</dbReference>
<proteinExistence type="predicted"/>
<organism evidence="5 6">
    <name type="scientific">Cirrhinus molitorella</name>
    <name type="common">mud carp</name>
    <dbReference type="NCBI Taxonomy" id="172907"/>
    <lineage>
        <taxon>Eukaryota</taxon>
        <taxon>Metazoa</taxon>
        <taxon>Chordata</taxon>
        <taxon>Craniata</taxon>
        <taxon>Vertebrata</taxon>
        <taxon>Euteleostomi</taxon>
        <taxon>Actinopterygii</taxon>
        <taxon>Neopterygii</taxon>
        <taxon>Teleostei</taxon>
        <taxon>Ostariophysi</taxon>
        <taxon>Cypriniformes</taxon>
        <taxon>Cyprinidae</taxon>
        <taxon>Labeoninae</taxon>
        <taxon>Labeonini</taxon>
        <taxon>Cirrhinus</taxon>
    </lineage>
</organism>
<keyword evidence="2" id="KW-0391">Immunity</keyword>
<feature type="domain" description="Ig-like" evidence="4">
    <location>
        <begin position="35"/>
        <end position="117"/>
    </location>
</feature>
<dbReference type="Gene3D" id="2.60.40.10">
    <property type="entry name" value="Immunoglobulins"/>
    <property type="match status" value="1"/>
</dbReference>
<dbReference type="PANTHER" id="PTHR23268:SF124">
    <property type="entry name" value="IG-LIKE DOMAIN-CONTAINING PROTEIN"/>
    <property type="match status" value="1"/>
</dbReference>
<protein>
    <recommendedName>
        <fullName evidence="4">Ig-like domain-containing protein</fullName>
    </recommendedName>
</protein>
<evidence type="ECO:0000256" key="3">
    <source>
        <dbReference type="SAM" id="SignalP"/>
    </source>
</evidence>
<accession>A0ABR3L1V5</accession>
<dbReference type="InterPro" id="IPR036179">
    <property type="entry name" value="Ig-like_dom_sf"/>
</dbReference>
<gene>
    <name evidence="5" type="ORF">QQF64_034790</name>
</gene>
<dbReference type="CDD" id="cd00099">
    <property type="entry name" value="IgV"/>
    <property type="match status" value="1"/>
</dbReference>
<keyword evidence="6" id="KW-1185">Reference proteome</keyword>
<dbReference type="InterPro" id="IPR013783">
    <property type="entry name" value="Ig-like_fold"/>
</dbReference>
<keyword evidence="1 3" id="KW-0732">Signal</keyword>
<dbReference type="EMBL" id="JAYMGO010000086">
    <property type="protein sequence ID" value="KAL1246833.1"/>
    <property type="molecule type" value="Genomic_DNA"/>
</dbReference>
<comment type="caution">
    <text evidence="5">The sequence shown here is derived from an EMBL/GenBank/DDBJ whole genome shotgun (WGS) entry which is preliminary data.</text>
</comment>
<evidence type="ECO:0000313" key="6">
    <source>
        <dbReference type="Proteomes" id="UP001558613"/>
    </source>
</evidence>
<dbReference type="SMART" id="SM00409">
    <property type="entry name" value="IG"/>
    <property type="match status" value="1"/>
</dbReference>
<dbReference type="InterPro" id="IPR007110">
    <property type="entry name" value="Ig-like_dom"/>
</dbReference>
<dbReference type="Proteomes" id="UP001558613">
    <property type="component" value="Unassembled WGS sequence"/>
</dbReference>
<sequence length="117" mass="13594">MIQLNFIVFYLLFWFTDISLGSSIDQPADLIKHLGDTVNISCIHTYSNYYYLYWYQQTTQKESFKLLGHLYMSKFNSEKDYERIHIYGNSQTHGTLQISSVTSADSAVYFCAVSDTV</sequence>